<protein>
    <submittedName>
        <fullName evidence="1">Uncharacterized protein</fullName>
    </submittedName>
</protein>
<sequence length="255" mass="28426">FNEVQITAYNTYQIGTEDEGAFSAEWLPLTMEFGSLLGDDIKFKKIGEMKKIRDVDLTLFYPIAKLARDTYTQFTVESLAEDITDRITDESGSFYKLHSAEKFVEFTASHCSAGDGKEVELSGEVVVVEYDTAGKQRLRTLQCAKASLHLEGDELAPTLTMELYNPTWHQVEGAEGLAMGWLRIRGLIIPRAVRDVANKFATEDGLDAKKLASKSSILQKGPSSKLRGLQNKLKQEIQNTLAEIEAEIHSRLVFG</sequence>
<feature type="non-terminal residue" evidence="1">
    <location>
        <position position="1"/>
    </location>
</feature>
<feature type="non-terminal residue" evidence="1">
    <location>
        <position position="255"/>
    </location>
</feature>
<proteinExistence type="predicted"/>
<organism evidence="1">
    <name type="scientific">marine sediment metagenome</name>
    <dbReference type="NCBI Taxonomy" id="412755"/>
    <lineage>
        <taxon>unclassified sequences</taxon>
        <taxon>metagenomes</taxon>
        <taxon>ecological metagenomes</taxon>
    </lineage>
</organism>
<dbReference type="EMBL" id="BARS01039360">
    <property type="protein sequence ID" value="GAG18031.1"/>
    <property type="molecule type" value="Genomic_DNA"/>
</dbReference>
<dbReference type="AlphaFoldDB" id="X0WZ74"/>
<name>X0WZ74_9ZZZZ</name>
<gene>
    <name evidence="1" type="ORF">S01H1_60112</name>
</gene>
<comment type="caution">
    <text evidence="1">The sequence shown here is derived from an EMBL/GenBank/DDBJ whole genome shotgun (WGS) entry which is preliminary data.</text>
</comment>
<evidence type="ECO:0000313" key="1">
    <source>
        <dbReference type="EMBL" id="GAG18031.1"/>
    </source>
</evidence>
<accession>X0WZ74</accession>
<reference evidence="1" key="1">
    <citation type="journal article" date="2014" name="Front. Microbiol.">
        <title>High frequency of phylogenetically diverse reductive dehalogenase-homologous genes in deep subseafloor sedimentary metagenomes.</title>
        <authorList>
            <person name="Kawai M."/>
            <person name="Futagami T."/>
            <person name="Toyoda A."/>
            <person name="Takaki Y."/>
            <person name="Nishi S."/>
            <person name="Hori S."/>
            <person name="Arai W."/>
            <person name="Tsubouchi T."/>
            <person name="Morono Y."/>
            <person name="Uchiyama I."/>
            <person name="Ito T."/>
            <person name="Fujiyama A."/>
            <person name="Inagaki F."/>
            <person name="Takami H."/>
        </authorList>
    </citation>
    <scope>NUCLEOTIDE SEQUENCE</scope>
    <source>
        <strain evidence="1">Expedition CK06-06</strain>
    </source>
</reference>